<gene>
    <name evidence="1" type="ORF">QGN29_09890</name>
</gene>
<evidence type="ECO:0000313" key="2">
    <source>
        <dbReference type="Proteomes" id="UP001268683"/>
    </source>
</evidence>
<dbReference type="RefSeq" id="WP_310797691.1">
    <property type="nucleotide sequence ID" value="NZ_CP123872.1"/>
</dbReference>
<accession>A0AA52EBP4</accession>
<name>A0AA52EBP4_9PROT</name>
<sequence>MKQAAEIIKLHQSSSKAQAQEVTDAIAADVARALDKQLEEMIEQLEKVSSCQQSGPSSFQMQEIHAFAAFCAGLETIAQTLIPHLRAVYEAEMARHEIAEDRCQSLYAARAREFHRYLIQLAKVHGLAFEGAPEMIGDFEEGVLANFEAKLRIMSKV</sequence>
<dbReference type="AlphaFoldDB" id="A0AA52EBP4"/>
<protein>
    <submittedName>
        <fullName evidence="1">Uncharacterized protein</fullName>
    </submittedName>
</protein>
<dbReference type="Proteomes" id="UP001268683">
    <property type="component" value="Chromosome"/>
</dbReference>
<dbReference type="EMBL" id="CP123872">
    <property type="protein sequence ID" value="WND01861.1"/>
    <property type="molecule type" value="Genomic_DNA"/>
</dbReference>
<proteinExistence type="predicted"/>
<evidence type="ECO:0000313" key="1">
    <source>
        <dbReference type="EMBL" id="WND01861.1"/>
    </source>
</evidence>
<dbReference type="KEGG" id="tmk:QGN29_09890"/>
<keyword evidence="2" id="KW-1185">Reference proteome</keyword>
<organism evidence="1 2">
    <name type="scientific">Temperatibacter marinus</name>
    <dbReference type="NCBI Taxonomy" id="1456591"/>
    <lineage>
        <taxon>Bacteria</taxon>
        <taxon>Pseudomonadati</taxon>
        <taxon>Pseudomonadota</taxon>
        <taxon>Alphaproteobacteria</taxon>
        <taxon>Kordiimonadales</taxon>
        <taxon>Temperatibacteraceae</taxon>
        <taxon>Temperatibacter</taxon>
    </lineage>
</organism>
<reference evidence="1" key="1">
    <citation type="submission" date="2023-04" db="EMBL/GenBank/DDBJ databases">
        <title>Complete genome sequence of Temperatibacter marinus.</title>
        <authorList>
            <person name="Rong J.-C."/>
            <person name="Yi M.-L."/>
            <person name="Zhao Q."/>
        </authorList>
    </citation>
    <scope>NUCLEOTIDE SEQUENCE</scope>
    <source>
        <strain evidence="1">NBRC 110045</strain>
    </source>
</reference>